<keyword evidence="14" id="KW-1185">Reference proteome</keyword>
<dbReference type="FunFam" id="1.20.1250.20:FF:000001">
    <property type="entry name" value="Dicarboxylate MFS transporter"/>
    <property type="match status" value="1"/>
</dbReference>
<comment type="subcellular location">
    <subcellularLocation>
        <location evidence="1">Cell membrane</location>
        <topology evidence="1">Multi-pass membrane protein</topology>
    </subcellularLocation>
</comment>
<keyword evidence="4" id="KW-1003">Cell membrane</keyword>
<dbReference type="HOGENOM" id="CLU_001265_39_0_11"/>
<accession>F5XFZ4</accession>
<dbReference type="AlphaFoldDB" id="F5XFZ4"/>
<dbReference type="InterPro" id="IPR011701">
    <property type="entry name" value="MFS"/>
</dbReference>
<organism evidence="13 14">
    <name type="scientific">Microlunatus phosphovorus (strain ATCC 700054 / DSM 10555 / JCM 9379 / NBRC 101784 / NCIMB 13414 / VKM Ac-1990 / NM-1)</name>
    <dbReference type="NCBI Taxonomy" id="1032480"/>
    <lineage>
        <taxon>Bacteria</taxon>
        <taxon>Bacillati</taxon>
        <taxon>Actinomycetota</taxon>
        <taxon>Actinomycetes</taxon>
        <taxon>Propionibacteriales</taxon>
        <taxon>Propionibacteriaceae</taxon>
        <taxon>Microlunatus</taxon>
    </lineage>
</organism>
<dbReference type="PANTHER" id="PTHR43528:SF1">
    <property type="entry name" value="ALPHA-KETOGLUTARATE PERMEASE"/>
    <property type="match status" value="1"/>
</dbReference>
<dbReference type="Gene3D" id="1.20.1250.20">
    <property type="entry name" value="MFS general substrate transporter like domains"/>
    <property type="match status" value="2"/>
</dbReference>
<dbReference type="RefSeq" id="WP_013865750.1">
    <property type="nucleotide sequence ID" value="NC_015635.1"/>
</dbReference>
<feature type="transmembrane region" description="Helical" evidence="11">
    <location>
        <begin position="407"/>
        <end position="425"/>
    </location>
</feature>
<dbReference type="PANTHER" id="PTHR43528">
    <property type="entry name" value="ALPHA-KETOGLUTARATE PERMEASE"/>
    <property type="match status" value="1"/>
</dbReference>
<reference evidence="13 14" key="1">
    <citation type="submission" date="2011-05" db="EMBL/GenBank/DDBJ databases">
        <title>Whole genome sequence of Microlunatus phosphovorus NM-1.</title>
        <authorList>
            <person name="Hosoyama A."/>
            <person name="Sasaki K."/>
            <person name="Harada T."/>
            <person name="Igarashi R."/>
            <person name="Kawakoshi A."/>
            <person name="Sasagawa M."/>
            <person name="Fukada J."/>
            <person name="Nakamura S."/>
            <person name="Katano Y."/>
            <person name="Hanada S."/>
            <person name="Kamagata Y."/>
            <person name="Nakamura N."/>
            <person name="Yamazaki S."/>
            <person name="Fujita N."/>
        </authorList>
    </citation>
    <scope>NUCLEOTIDE SEQUENCE [LARGE SCALE GENOMIC DNA]</scope>
    <source>
        <strain evidence="14">ATCC 700054 / DSM 10555 / JCM 9379 / NBRC 101784 / NCIMB 13414 / VKM Ac-1990 / NM-1</strain>
    </source>
</reference>
<dbReference type="Pfam" id="PF07690">
    <property type="entry name" value="MFS_1"/>
    <property type="match status" value="1"/>
</dbReference>
<comment type="similarity">
    <text evidence="2">Belongs to the major facilitator superfamily. Metabolite:H+ Symporter (MHS) family (TC 2.A.1.6) family.</text>
</comment>
<evidence type="ECO:0000313" key="14">
    <source>
        <dbReference type="Proteomes" id="UP000007947"/>
    </source>
</evidence>
<feature type="transmembrane region" description="Helical" evidence="11">
    <location>
        <begin position="380"/>
        <end position="401"/>
    </location>
</feature>
<feature type="transmembrane region" description="Helical" evidence="11">
    <location>
        <begin position="59"/>
        <end position="83"/>
    </location>
</feature>
<dbReference type="Proteomes" id="UP000007947">
    <property type="component" value="Chromosome"/>
</dbReference>
<protein>
    <recommendedName>
        <fullName evidence="10">Putative proline/betaine transporter</fullName>
    </recommendedName>
</protein>
<dbReference type="InterPro" id="IPR005829">
    <property type="entry name" value="Sugar_transporter_CS"/>
</dbReference>
<keyword evidence="7 11" id="KW-1133">Transmembrane helix</keyword>
<evidence type="ECO:0000256" key="6">
    <source>
        <dbReference type="ARBA" id="ARBA00022847"/>
    </source>
</evidence>
<keyword evidence="6" id="KW-0769">Symport</keyword>
<sequence>MAKSPQGPLPADPEHPKGSLKRVITSSALGQFVEWYDFVIYAYSAAILAKLFFPKEDPVAGTLFVFAGYAVGFLMRPLGGIVFGLLGDRIGRRTVLVIVIVAMGAGTMGIGLLPTYQSVGVLAPVLLVVCRMVQGFSAAGETVGSNAFVAEHAPAGKRGLYTSFTYSFSTLPSVVASLFVLLLTTGLGPETYEAWGWRIAFLIGGPMALVGLYIRSRVDESPVYEAAKAAKATAEAKHVTIEKTSVRQAVIQTLALAALSSLAFYTISGYMVSYLTTGAKLPQSQALLTNGIALLVAVTCFWLGGALSDRFGRKPILFSAIGATIVLYLPAFWLAGLGHMWSALIGQLIIAIIFGLYWGAFGITVIELFPTRNRVSGAMISYNIAYTVFGGTAPLLATWLIARTGVLVAPGIYMMVVAIIVFILVRNLPETSRSNLLHSDDRAPVSSGAAGATE</sequence>
<proteinExistence type="inferred from homology"/>
<keyword evidence="5 11" id="KW-0812">Transmembrane</keyword>
<feature type="transmembrane region" description="Helical" evidence="11">
    <location>
        <begin position="316"/>
        <end position="335"/>
    </location>
</feature>
<dbReference type="PROSITE" id="PS00216">
    <property type="entry name" value="SUGAR_TRANSPORT_1"/>
    <property type="match status" value="1"/>
</dbReference>
<feature type="transmembrane region" description="Helical" evidence="11">
    <location>
        <begin position="253"/>
        <end position="275"/>
    </location>
</feature>
<dbReference type="OrthoDB" id="9066401at2"/>
<dbReference type="InterPro" id="IPR051084">
    <property type="entry name" value="H+-coupled_symporters"/>
</dbReference>
<evidence type="ECO:0000256" key="3">
    <source>
        <dbReference type="ARBA" id="ARBA00022448"/>
    </source>
</evidence>
<feature type="transmembrane region" description="Helical" evidence="11">
    <location>
        <begin position="95"/>
        <end position="113"/>
    </location>
</feature>
<evidence type="ECO:0000256" key="11">
    <source>
        <dbReference type="SAM" id="Phobius"/>
    </source>
</evidence>
<dbReference type="eggNOG" id="COG0477">
    <property type="taxonomic scope" value="Bacteria"/>
</dbReference>
<dbReference type="SUPFAM" id="SSF103473">
    <property type="entry name" value="MFS general substrate transporter"/>
    <property type="match status" value="1"/>
</dbReference>
<keyword evidence="8 11" id="KW-0472">Membrane</keyword>
<dbReference type="PROSITE" id="PS50850">
    <property type="entry name" value="MFS"/>
    <property type="match status" value="1"/>
</dbReference>
<dbReference type="GO" id="GO:0005886">
    <property type="term" value="C:plasma membrane"/>
    <property type="evidence" value="ECO:0007669"/>
    <property type="project" value="UniProtKB-SubCell"/>
</dbReference>
<evidence type="ECO:0000256" key="4">
    <source>
        <dbReference type="ARBA" id="ARBA00022475"/>
    </source>
</evidence>
<evidence type="ECO:0000256" key="8">
    <source>
        <dbReference type="ARBA" id="ARBA00023136"/>
    </source>
</evidence>
<evidence type="ECO:0000256" key="7">
    <source>
        <dbReference type="ARBA" id="ARBA00022989"/>
    </source>
</evidence>
<feature type="transmembrane region" description="Helical" evidence="11">
    <location>
        <begin position="160"/>
        <end position="183"/>
    </location>
</feature>
<dbReference type="GO" id="GO:0015293">
    <property type="term" value="F:symporter activity"/>
    <property type="evidence" value="ECO:0007669"/>
    <property type="project" value="UniProtKB-KW"/>
</dbReference>
<evidence type="ECO:0000256" key="9">
    <source>
        <dbReference type="ARBA" id="ARBA00037295"/>
    </source>
</evidence>
<evidence type="ECO:0000259" key="12">
    <source>
        <dbReference type="PROSITE" id="PS50850"/>
    </source>
</evidence>
<feature type="transmembrane region" description="Helical" evidence="11">
    <location>
        <begin position="341"/>
        <end position="368"/>
    </location>
</feature>
<feature type="transmembrane region" description="Helical" evidence="11">
    <location>
        <begin position="287"/>
        <end position="304"/>
    </location>
</feature>
<feature type="domain" description="Major facilitator superfamily (MFS) profile" evidence="12">
    <location>
        <begin position="23"/>
        <end position="429"/>
    </location>
</feature>
<evidence type="ECO:0000256" key="2">
    <source>
        <dbReference type="ARBA" id="ARBA00008240"/>
    </source>
</evidence>
<evidence type="ECO:0000256" key="10">
    <source>
        <dbReference type="ARBA" id="ARBA00039918"/>
    </source>
</evidence>
<dbReference type="InterPro" id="IPR020846">
    <property type="entry name" value="MFS_dom"/>
</dbReference>
<comment type="function">
    <text evidence="9">May be a proton symporter involved in the uptake of osmolytes such as proline and glycine betaine.</text>
</comment>
<name>F5XFZ4_MICPN</name>
<evidence type="ECO:0000313" key="13">
    <source>
        <dbReference type="EMBL" id="BAK37928.1"/>
    </source>
</evidence>
<gene>
    <name evidence="13" type="ordered locus">MLP_49140</name>
</gene>
<feature type="transmembrane region" description="Helical" evidence="11">
    <location>
        <begin position="195"/>
        <end position="214"/>
    </location>
</feature>
<keyword evidence="3" id="KW-0813">Transport</keyword>
<dbReference type="InterPro" id="IPR036259">
    <property type="entry name" value="MFS_trans_sf"/>
</dbReference>
<evidence type="ECO:0000256" key="5">
    <source>
        <dbReference type="ARBA" id="ARBA00022692"/>
    </source>
</evidence>
<dbReference type="EMBL" id="AP012204">
    <property type="protein sequence ID" value="BAK37928.1"/>
    <property type="molecule type" value="Genomic_DNA"/>
</dbReference>
<evidence type="ECO:0000256" key="1">
    <source>
        <dbReference type="ARBA" id="ARBA00004651"/>
    </source>
</evidence>
<dbReference type="STRING" id="1032480.MLP_49140"/>
<dbReference type="KEGG" id="mph:MLP_49140"/>